<name>A0A553PKU0_TIGCA</name>
<dbReference type="InterPro" id="IPR011990">
    <property type="entry name" value="TPR-like_helical_dom_sf"/>
</dbReference>
<comment type="caution">
    <text evidence="6">The sequence shown here is derived from an EMBL/GenBank/DDBJ whole genome shotgun (WGS) entry which is preliminary data.</text>
</comment>
<keyword evidence="7" id="KW-1185">Reference proteome</keyword>
<evidence type="ECO:0000313" key="6">
    <source>
        <dbReference type="EMBL" id="TRY78300.1"/>
    </source>
</evidence>
<dbReference type="OrthoDB" id="10252405at2759"/>
<feature type="region of interest" description="Disordered" evidence="5">
    <location>
        <begin position="301"/>
        <end position="345"/>
    </location>
</feature>
<dbReference type="AlphaFoldDB" id="A0A553PKU0"/>
<evidence type="ECO:0000256" key="2">
    <source>
        <dbReference type="ARBA" id="ARBA00005351"/>
    </source>
</evidence>
<keyword evidence="3" id="KW-0813">Transport</keyword>
<comment type="similarity">
    <text evidence="2">Belongs to the GET4 family.</text>
</comment>
<protein>
    <recommendedName>
        <fullName evidence="8">Golgi to ER traffic protein 4 homolog</fullName>
    </recommendedName>
</protein>
<dbReference type="FunFam" id="1.25.40.10:FF:000060">
    <property type="entry name" value="Golgi to ER traffic protein 4 homolog"/>
    <property type="match status" value="1"/>
</dbReference>
<dbReference type="Proteomes" id="UP000318571">
    <property type="component" value="Chromosome 11"/>
</dbReference>
<organism evidence="6 7">
    <name type="scientific">Tigriopus californicus</name>
    <name type="common">Marine copepod</name>
    <dbReference type="NCBI Taxonomy" id="6832"/>
    <lineage>
        <taxon>Eukaryota</taxon>
        <taxon>Metazoa</taxon>
        <taxon>Ecdysozoa</taxon>
        <taxon>Arthropoda</taxon>
        <taxon>Crustacea</taxon>
        <taxon>Multicrustacea</taxon>
        <taxon>Hexanauplia</taxon>
        <taxon>Copepoda</taxon>
        <taxon>Harpacticoida</taxon>
        <taxon>Harpacticidae</taxon>
        <taxon>Tigriopus</taxon>
    </lineage>
</organism>
<dbReference type="GO" id="GO:0045048">
    <property type="term" value="P:protein insertion into ER membrane"/>
    <property type="evidence" value="ECO:0007669"/>
    <property type="project" value="InterPro"/>
</dbReference>
<gene>
    <name evidence="6" type="ORF">TCAL_01712</name>
</gene>
<dbReference type="PANTHER" id="PTHR12875:SF0">
    <property type="entry name" value="GOLGI TO ER TRAFFIC PROTEIN 4 HOMOLOG"/>
    <property type="match status" value="1"/>
</dbReference>
<reference evidence="6 7" key="1">
    <citation type="journal article" date="2018" name="Nat. Ecol. Evol.">
        <title>Genomic signatures of mitonuclear coevolution across populations of Tigriopus californicus.</title>
        <authorList>
            <person name="Barreto F.S."/>
            <person name="Watson E.T."/>
            <person name="Lima T.G."/>
            <person name="Willett C.S."/>
            <person name="Edmands S."/>
            <person name="Li W."/>
            <person name="Burton R.S."/>
        </authorList>
    </citation>
    <scope>NUCLEOTIDE SEQUENCE [LARGE SCALE GENOMIC DNA]</scope>
    <source>
        <strain evidence="6 7">San Diego</strain>
    </source>
</reference>
<dbReference type="OMA" id="LMDMMGM"/>
<dbReference type="EMBL" id="VCGU01000003">
    <property type="protein sequence ID" value="TRY78300.1"/>
    <property type="molecule type" value="Genomic_DNA"/>
</dbReference>
<dbReference type="GO" id="GO:0071818">
    <property type="term" value="C:BAT3 complex"/>
    <property type="evidence" value="ECO:0007669"/>
    <property type="project" value="TreeGrafter"/>
</dbReference>
<dbReference type="Gene3D" id="1.25.40.10">
    <property type="entry name" value="Tetratricopeptide repeat domain"/>
    <property type="match status" value="1"/>
</dbReference>
<accession>A0A553PKU0</accession>
<dbReference type="InterPro" id="IPR007317">
    <property type="entry name" value="GET4"/>
</dbReference>
<evidence type="ECO:0000313" key="7">
    <source>
        <dbReference type="Proteomes" id="UP000318571"/>
    </source>
</evidence>
<feature type="compositionally biased region" description="Acidic residues" evidence="5">
    <location>
        <begin position="302"/>
        <end position="311"/>
    </location>
</feature>
<evidence type="ECO:0008006" key="8">
    <source>
        <dbReference type="Google" id="ProtNLM"/>
    </source>
</evidence>
<sequence>MASSSVGGARTSGASRVKAKLKMALDAGDYYEAHQMYRTLYFRLSSAQKYTDLEPLLYEGALLFLRQGQVGSGVDLTRAYLDVLSKGQMEVAESPCQRVAQLYALVPENHAEKDGLMASAIQWSTRPGSTQGHPRVHQLVAHHLWRSQRYAESRHHFLLSCDGQGCGTMLVEFHIGRGYPSEVDLFVVGTILQLICLKKHLVAAMTLKTYTEAHPSIRRGPPYGHPLLNFVWLLLLAIDTKQSLAVFSILIEKYKRCLDRDPNYFQFVDKIGQSFFGLPPPRRSTQPNLFSGLFDQMFSAFNDDDNSDSDESSSHSGPSRGGAQAANARVSKSSPKARMETEDLD</sequence>
<evidence type="ECO:0000256" key="5">
    <source>
        <dbReference type="SAM" id="MobiDB-lite"/>
    </source>
</evidence>
<dbReference type="STRING" id="6832.A0A553PKU0"/>
<keyword evidence="4" id="KW-0963">Cytoplasm</keyword>
<comment type="subcellular location">
    <subcellularLocation>
        <location evidence="1">Cytoplasm</location>
        <location evidence="1">Cytosol</location>
    </subcellularLocation>
</comment>
<dbReference type="Pfam" id="PF04190">
    <property type="entry name" value="GET4"/>
    <property type="match status" value="1"/>
</dbReference>
<evidence type="ECO:0000256" key="4">
    <source>
        <dbReference type="ARBA" id="ARBA00022490"/>
    </source>
</evidence>
<evidence type="ECO:0000256" key="3">
    <source>
        <dbReference type="ARBA" id="ARBA00022448"/>
    </source>
</evidence>
<proteinExistence type="inferred from homology"/>
<evidence type="ECO:0000256" key="1">
    <source>
        <dbReference type="ARBA" id="ARBA00004514"/>
    </source>
</evidence>
<dbReference type="PANTHER" id="PTHR12875">
    <property type="entry name" value="GOLGI TO ER TRAFFIC PROTEIN 4 HOMOLOG"/>
    <property type="match status" value="1"/>
</dbReference>